<dbReference type="AlphaFoldDB" id="A0AAV0PNA1"/>
<dbReference type="Proteomes" id="UP001154282">
    <property type="component" value="Unassembled WGS sequence"/>
</dbReference>
<dbReference type="InterPro" id="IPR029688">
    <property type="entry name" value="ICR"/>
</dbReference>
<feature type="region of interest" description="Disordered" evidence="3">
    <location>
        <begin position="1"/>
        <end position="39"/>
    </location>
</feature>
<feature type="compositionally biased region" description="Basic and acidic residues" evidence="3">
    <location>
        <begin position="15"/>
        <end position="39"/>
    </location>
</feature>
<evidence type="ECO:0000256" key="3">
    <source>
        <dbReference type="SAM" id="MobiDB-lite"/>
    </source>
</evidence>
<proteinExistence type="inferred from homology"/>
<evidence type="ECO:0000256" key="1">
    <source>
        <dbReference type="ARBA" id="ARBA00009778"/>
    </source>
</evidence>
<evidence type="ECO:0000256" key="2">
    <source>
        <dbReference type="ARBA" id="ARBA00023054"/>
    </source>
</evidence>
<dbReference type="PANTHER" id="PTHR34224">
    <property type="entry name" value="INTERACTOR OF CONSTITUTIVE ACTIVE ROPS 2, CHLOROPLASTIC-RELATED"/>
    <property type="match status" value="1"/>
</dbReference>
<gene>
    <name evidence="4" type="ORF">LITE_LOCUS39262</name>
</gene>
<reference evidence="4" key="1">
    <citation type="submission" date="2022-08" db="EMBL/GenBank/DDBJ databases">
        <authorList>
            <person name="Gutierrez-Valencia J."/>
        </authorList>
    </citation>
    <scope>NUCLEOTIDE SEQUENCE</scope>
</reference>
<protein>
    <submittedName>
        <fullName evidence="4">Uncharacterized protein</fullName>
    </submittedName>
</protein>
<evidence type="ECO:0000313" key="5">
    <source>
        <dbReference type="Proteomes" id="UP001154282"/>
    </source>
</evidence>
<dbReference type="EMBL" id="CAMGYJ010000009">
    <property type="protein sequence ID" value="CAI0472413.1"/>
    <property type="molecule type" value="Genomic_DNA"/>
</dbReference>
<comment type="similarity">
    <text evidence="1">Belongs to the ICR family.</text>
</comment>
<keyword evidence="5" id="KW-1185">Reference proteome</keyword>
<keyword evidence="2" id="KW-0175">Coiled coil</keyword>
<accession>A0AAV0PNA1</accession>
<organism evidence="4 5">
    <name type="scientific">Linum tenue</name>
    <dbReference type="NCBI Taxonomy" id="586396"/>
    <lineage>
        <taxon>Eukaryota</taxon>
        <taxon>Viridiplantae</taxon>
        <taxon>Streptophyta</taxon>
        <taxon>Embryophyta</taxon>
        <taxon>Tracheophyta</taxon>
        <taxon>Spermatophyta</taxon>
        <taxon>Magnoliopsida</taxon>
        <taxon>eudicotyledons</taxon>
        <taxon>Gunneridae</taxon>
        <taxon>Pentapetalae</taxon>
        <taxon>rosids</taxon>
        <taxon>fabids</taxon>
        <taxon>Malpighiales</taxon>
        <taxon>Linaceae</taxon>
        <taxon>Linum</taxon>
    </lineage>
</organism>
<sequence>MDKETELLNISNKNEGLRSKMEEENQSSEKESELAKAGEREALMKLGSVTEEADKSSRRVARVTEQLDAAQAANTEMEAELRRLKVQADQWRKAAEAAASMLSSTGNNNNGKFVDGMNNYNTIAGTMGSPFSEDMDDESPKKKNGNVLKKFGVLWKKGQK</sequence>
<comment type="caution">
    <text evidence="4">The sequence shown here is derived from an EMBL/GenBank/DDBJ whole genome shotgun (WGS) entry which is preliminary data.</text>
</comment>
<name>A0AAV0PNA1_9ROSI</name>
<evidence type="ECO:0000313" key="4">
    <source>
        <dbReference type="EMBL" id="CAI0472413.1"/>
    </source>
</evidence>
<dbReference type="PANTHER" id="PTHR34224:SF4">
    <property type="entry name" value="INTERACTOR OF CONSTITUTIVE ACTIVE ROPS 2, CHLOROPLASTIC"/>
    <property type="match status" value="1"/>
</dbReference>